<reference evidence="1" key="1">
    <citation type="submission" date="2023-10" db="EMBL/GenBank/DDBJ databases">
        <title>Rapid discrimination of Bifidobacterium longum Subspecies based on MALDI-TOF MS and Machine Learning.</title>
        <authorList>
            <person name="Chen J."/>
        </authorList>
    </citation>
    <scope>NUCLEOTIDE SEQUENCE</scope>
    <source>
        <strain evidence="1">YGMCC0039</strain>
    </source>
</reference>
<dbReference type="EMBL" id="JAWLRA010000008">
    <property type="protein sequence ID" value="MDW3126243.1"/>
    <property type="molecule type" value="Genomic_DNA"/>
</dbReference>
<gene>
    <name evidence="1" type="ORF">RS890_03780</name>
</gene>
<dbReference type="RefSeq" id="WP_260847439.1">
    <property type="nucleotide sequence ID" value="NZ_JAWLRA010000008.1"/>
</dbReference>
<evidence type="ECO:0000313" key="1">
    <source>
        <dbReference type="EMBL" id="MDW3126243.1"/>
    </source>
</evidence>
<dbReference type="AlphaFoldDB" id="A0AB35S6G8"/>
<organism evidence="1 2">
    <name type="scientific">Bifidobacterium longum</name>
    <dbReference type="NCBI Taxonomy" id="216816"/>
    <lineage>
        <taxon>Bacteria</taxon>
        <taxon>Bacillati</taxon>
        <taxon>Actinomycetota</taxon>
        <taxon>Actinomycetes</taxon>
        <taxon>Bifidobacteriales</taxon>
        <taxon>Bifidobacteriaceae</taxon>
        <taxon>Bifidobacterium</taxon>
    </lineage>
</organism>
<sequence length="87" mass="10013">MLEACYERLNDENGIKQLYEYYVAHSDSVADERCIPILKSMVDKSGWPQSVQNILRNYHEHDFGGKVLARLMTEERLSDEALTLAGH</sequence>
<name>A0AB35S6G8_BIFLN</name>
<protein>
    <submittedName>
        <fullName evidence="1">Uncharacterized protein</fullName>
    </submittedName>
</protein>
<evidence type="ECO:0000313" key="2">
    <source>
        <dbReference type="Proteomes" id="UP001277803"/>
    </source>
</evidence>
<accession>A0AB35S6G8</accession>
<comment type="caution">
    <text evidence="1">The sequence shown here is derived from an EMBL/GenBank/DDBJ whole genome shotgun (WGS) entry which is preliminary data.</text>
</comment>
<dbReference type="Proteomes" id="UP001277803">
    <property type="component" value="Unassembled WGS sequence"/>
</dbReference>
<proteinExistence type="predicted"/>